<dbReference type="AlphaFoldDB" id="G3NNX9"/>
<feature type="signal peptide" evidence="3">
    <location>
        <begin position="1"/>
        <end position="22"/>
    </location>
</feature>
<evidence type="ECO:0000256" key="1">
    <source>
        <dbReference type="SAM" id="MobiDB-lite"/>
    </source>
</evidence>
<accession>G3NNX9</accession>
<organism evidence="4">
    <name type="scientific">Gasterosteus aculeatus</name>
    <name type="common">Three-spined stickleback</name>
    <dbReference type="NCBI Taxonomy" id="69293"/>
    <lineage>
        <taxon>Eukaryota</taxon>
        <taxon>Metazoa</taxon>
        <taxon>Chordata</taxon>
        <taxon>Craniata</taxon>
        <taxon>Vertebrata</taxon>
        <taxon>Euteleostomi</taxon>
        <taxon>Actinopterygii</taxon>
        <taxon>Neopterygii</taxon>
        <taxon>Teleostei</taxon>
        <taxon>Neoteleostei</taxon>
        <taxon>Acanthomorphata</taxon>
        <taxon>Eupercaria</taxon>
        <taxon>Perciformes</taxon>
        <taxon>Cottioidei</taxon>
        <taxon>Gasterosteales</taxon>
        <taxon>Gasterosteidae</taxon>
        <taxon>Gasterosteus</taxon>
    </lineage>
</organism>
<keyword evidence="2" id="KW-0472">Membrane</keyword>
<dbReference type="Ensembl" id="ENSGACT00000007061.1">
    <property type="protein sequence ID" value="ENSGACP00000007043.1"/>
    <property type="gene ID" value="ENSGACG00000005334.1"/>
</dbReference>
<feature type="compositionally biased region" description="Low complexity" evidence="1">
    <location>
        <begin position="69"/>
        <end position="102"/>
    </location>
</feature>
<dbReference type="InParanoid" id="G3NNX9"/>
<name>G3NNX9_GASAC</name>
<keyword evidence="2" id="KW-0812">Transmembrane</keyword>
<protein>
    <submittedName>
        <fullName evidence="4">Uncharacterized protein</fullName>
    </submittedName>
</protein>
<evidence type="ECO:0000256" key="3">
    <source>
        <dbReference type="SAM" id="SignalP"/>
    </source>
</evidence>
<evidence type="ECO:0000313" key="4">
    <source>
        <dbReference type="Ensembl" id="ENSGACP00000007043.1"/>
    </source>
</evidence>
<feature type="compositionally biased region" description="Polar residues" evidence="1">
    <location>
        <begin position="55"/>
        <end position="68"/>
    </location>
</feature>
<feature type="compositionally biased region" description="Low complexity" evidence="1">
    <location>
        <begin position="43"/>
        <end position="54"/>
    </location>
</feature>
<dbReference type="eggNOG" id="ENOG502SGNR">
    <property type="taxonomic scope" value="Eukaryota"/>
</dbReference>
<dbReference type="Bgee" id="ENSGACG00000005334">
    <property type="expression patterns" value="Expressed in intestinal epithelial cell and 4 other cell types or tissues"/>
</dbReference>
<dbReference type="OMA" id="RVYNPNM"/>
<sequence>MAMDTAIVTLACYLLAFSFAAAQKDEEKTAVTSAMTTPDFNRTHTSTLTPTNSTGQAADVSNSIAFSSTTRDGGTLATTTAAPPESTGHPRTSNGTSMLTTTTPPPPAATTSTAQTATGHTSTAASTATADSSSTGSSSTGSSPTGSSPTGSSPTGSSPTDSSSTDSTGRTTKGLRLNISEMSMTIAFSSVLGALGLAVVVFIFHKCKHRIQYLHQPLNSTGDADEFAADDDTLVISGGLYDGHPIYDNVPPVPADQSQFRLQFL</sequence>
<feature type="compositionally biased region" description="Low complexity" evidence="1">
    <location>
        <begin position="109"/>
        <end position="172"/>
    </location>
</feature>
<feature type="transmembrane region" description="Helical" evidence="2">
    <location>
        <begin position="182"/>
        <end position="204"/>
    </location>
</feature>
<feature type="region of interest" description="Disordered" evidence="1">
    <location>
        <begin position="36"/>
        <end position="172"/>
    </location>
</feature>
<reference evidence="4" key="1">
    <citation type="submission" date="2006-01" db="EMBL/GenBank/DDBJ databases">
        <authorList>
            <person name="Lindblad-Toh K."/>
            <person name="Mauceli E."/>
            <person name="Grabherr M."/>
            <person name="Chang J.L."/>
            <person name="Lander E.S."/>
        </authorList>
    </citation>
    <scope>NUCLEOTIDE SEQUENCE [LARGE SCALE GENOMIC DNA]</scope>
</reference>
<feature type="chain" id="PRO_5003448620" evidence="3">
    <location>
        <begin position="23"/>
        <end position="265"/>
    </location>
</feature>
<dbReference type="STRING" id="69293.ENSGACP00000007043"/>
<evidence type="ECO:0000256" key="2">
    <source>
        <dbReference type="SAM" id="Phobius"/>
    </source>
</evidence>
<reference evidence="4" key="2">
    <citation type="submission" date="2024-04" db="UniProtKB">
        <authorList>
            <consortium name="Ensembl"/>
        </authorList>
    </citation>
    <scope>IDENTIFICATION</scope>
</reference>
<keyword evidence="2" id="KW-1133">Transmembrane helix</keyword>
<keyword evidence="3" id="KW-0732">Signal</keyword>
<proteinExistence type="predicted"/>